<dbReference type="InterPro" id="IPR050707">
    <property type="entry name" value="HTH_MetabolicPath_Reg"/>
</dbReference>
<evidence type="ECO:0000256" key="1">
    <source>
        <dbReference type="ARBA" id="ARBA00023015"/>
    </source>
</evidence>
<feature type="domain" description="IclR-ED" evidence="6">
    <location>
        <begin position="73"/>
        <end position="255"/>
    </location>
</feature>
<dbReference type="InterPro" id="IPR014757">
    <property type="entry name" value="Tscrpt_reg_IclR_C"/>
</dbReference>
<dbReference type="AlphaFoldDB" id="A0A3M2KYF3"/>
<gene>
    <name evidence="7" type="ORF">EBN03_29575</name>
</gene>
<evidence type="ECO:0000256" key="4">
    <source>
        <dbReference type="SAM" id="MobiDB-lite"/>
    </source>
</evidence>
<evidence type="ECO:0000256" key="3">
    <source>
        <dbReference type="ARBA" id="ARBA00023163"/>
    </source>
</evidence>
<dbReference type="Pfam" id="PF01614">
    <property type="entry name" value="IclR_C"/>
    <property type="match status" value="1"/>
</dbReference>
<sequence>MAVINSTEATQARHTEPSPSMVERMTLILDAFDGRRVPLSLEEVARRARLPRSTVHRILNQMLRFQWIEHETFGYRLGRRALGPCGDERGHGEIREAAAARLHELHLRTGLVAHLSVLDGCDVVFLDKVGGASARQVPSRVGGRVAAHHTADGKSMLAGLAPETVDSLYLPTPPSHTVATPALHLELSRIRQRGGLAFHRDPAKSEFACVAAAVRSGDATIAAVSLCGDGRDGRLKHVAPLVAGAARAVSRILNPKAA</sequence>
<dbReference type="InterPro" id="IPR036390">
    <property type="entry name" value="WH_DNA-bd_sf"/>
</dbReference>
<reference evidence="7 8" key="1">
    <citation type="submission" date="2018-10" db="EMBL/GenBank/DDBJ databases">
        <title>Isolation from cow dung.</title>
        <authorList>
            <person name="Ling L."/>
        </authorList>
    </citation>
    <scope>NUCLEOTIDE SEQUENCE [LARGE SCALE GENOMIC DNA]</scope>
    <source>
        <strain evidence="7 8">NEAU-LL90</strain>
    </source>
</reference>
<evidence type="ECO:0000259" key="5">
    <source>
        <dbReference type="PROSITE" id="PS51077"/>
    </source>
</evidence>
<dbReference type="SUPFAM" id="SSF55781">
    <property type="entry name" value="GAF domain-like"/>
    <property type="match status" value="1"/>
</dbReference>
<dbReference type="SMART" id="SM00346">
    <property type="entry name" value="HTH_ICLR"/>
    <property type="match status" value="1"/>
</dbReference>
<evidence type="ECO:0000256" key="2">
    <source>
        <dbReference type="ARBA" id="ARBA00023125"/>
    </source>
</evidence>
<keyword evidence="1" id="KW-0805">Transcription regulation</keyword>
<accession>A0A3M2KYF3</accession>
<dbReference type="Pfam" id="PF09339">
    <property type="entry name" value="HTH_IclR"/>
    <property type="match status" value="1"/>
</dbReference>
<dbReference type="Gene3D" id="3.30.450.40">
    <property type="match status" value="1"/>
</dbReference>
<evidence type="ECO:0000313" key="8">
    <source>
        <dbReference type="Proteomes" id="UP000279275"/>
    </source>
</evidence>
<evidence type="ECO:0000259" key="6">
    <source>
        <dbReference type="PROSITE" id="PS51078"/>
    </source>
</evidence>
<dbReference type="PROSITE" id="PS51078">
    <property type="entry name" value="ICLR_ED"/>
    <property type="match status" value="1"/>
</dbReference>
<comment type="caution">
    <text evidence="7">The sequence shown here is derived from an EMBL/GenBank/DDBJ whole genome shotgun (WGS) entry which is preliminary data.</text>
</comment>
<dbReference type="GO" id="GO:0003700">
    <property type="term" value="F:DNA-binding transcription factor activity"/>
    <property type="evidence" value="ECO:0007669"/>
    <property type="project" value="TreeGrafter"/>
</dbReference>
<keyword evidence="3" id="KW-0804">Transcription</keyword>
<feature type="region of interest" description="Disordered" evidence="4">
    <location>
        <begin position="1"/>
        <end position="20"/>
    </location>
</feature>
<feature type="compositionally biased region" description="Polar residues" evidence="4">
    <location>
        <begin position="1"/>
        <end position="10"/>
    </location>
</feature>
<dbReference type="InterPro" id="IPR005471">
    <property type="entry name" value="Tscrpt_reg_IclR_N"/>
</dbReference>
<dbReference type="InterPro" id="IPR036388">
    <property type="entry name" value="WH-like_DNA-bd_sf"/>
</dbReference>
<keyword evidence="8" id="KW-1185">Reference proteome</keyword>
<evidence type="ECO:0000313" key="7">
    <source>
        <dbReference type="EMBL" id="RMI28565.1"/>
    </source>
</evidence>
<dbReference type="OrthoDB" id="60629at2"/>
<feature type="domain" description="HTH iclR-type" evidence="5">
    <location>
        <begin position="19"/>
        <end position="79"/>
    </location>
</feature>
<name>A0A3M2KYF3_9NOCA</name>
<dbReference type="Gene3D" id="1.10.10.10">
    <property type="entry name" value="Winged helix-like DNA-binding domain superfamily/Winged helix DNA-binding domain"/>
    <property type="match status" value="1"/>
</dbReference>
<dbReference type="EMBL" id="RFFH01000020">
    <property type="protein sequence ID" value="RMI28565.1"/>
    <property type="molecule type" value="Genomic_DNA"/>
</dbReference>
<proteinExistence type="predicted"/>
<dbReference type="PROSITE" id="PS51077">
    <property type="entry name" value="HTH_ICLR"/>
    <property type="match status" value="1"/>
</dbReference>
<organism evidence="7 8">
    <name type="scientific">Nocardia stercoris</name>
    <dbReference type="NCBI Taxonomy" id="2483361"/>
    <lineage>
        <taxon>Bacteria</taxon>
        <taxon>Bacillati</taxon>
        <taxon>Actinomycetota</taxon>
        <taxon>Actinomycetes</taxon>
        <taxon>Mycobacteriales</taxon>
        <taxon>Nocardiaceae</taxon>
        <taxon>Nocardia</taxon>
    </lineage>
</organism>
<protein>
    <submittedName>
        <fullName evidence="7">IclR family transcriptional regulator</fullName>
    </submittedName>
</protein>
<dbReference type="GO" id="GO:0003677">
    <property type="term" value="F:DNA binding"/>
    <property type="evidence" value="ECO:0007669"/>
    <property type="project" value="UniProtKB-KW"/>
</dbReference>
<dbReference type="PANTHER" id="PTHR30136">
    <property type="entry name" value="HELIX-TURN-HELIX TRANSCRIPTIONAL REGULATOR, ICLR FAMILY"/>
    <property type="match status" value="1"/>
</dbReference>
<dbReference type="PANTHER" id="PTHR30136:SF35">
    <property type="entry name" value="HTH-TYPE TRANSCRIPTIONAL REGULATOR RV1719"/>
    <property type="match status" value="1"/>
</dbReference>
<dbReference type="GO" id="GO:0045892">
    <property type="term" value="P:negative regulation of DNA-templated transcription"/>
    <property type="evidence" value="ECO:0007669"/>
    <property type="project" value="TreeGrafter"/>
</dbReference>
<dbReference type="Proteomes" id="UP000279275">
    <property type="component" value="Unassembled WGS sequence"/>
</dbReference>
<dbReference type="InterPro" id="IPR029016">
    <property type="entry name" value="GAF-like_dom_sf"/>
</dbReference>
<dbReference type="SUPFAM" id="SSF46785">
    <property type="entry name" value="Winged helix' DNA-binding domain"/>
    <property type="match status" value="1"/>
</dbReference>
<keyword evidence="2" id="KW-0238">DNA-binding</keyword>